<dbReference type="InterPro" id="IPR058593">
    <property type="entry name" value="ARB_07466-like_C"/>
</dbReference>
<protein>
    <recommendedName>
        <fullName evidence="1">ARB-07466-like C-terminal domain-containing protein</fullName>
    </recommendedName>
</protein>
<reference evidence="2 3" key="1">
    <citation type="submission" date="2020-04" db="EMBL/GenBank/DDBJ databases">
        <title>MicrobeNet Type strains.</title>
        <authorList>
            <person name="Nicholson A.C."/>
        </authorList>
    </citation>
    <scope>NUCLEOTIDE SEQUENCE [LARGE SCALE GENOMIC DNA]</scope>
    <source>
        <strain evidence="2 3">ATCC 23612</strain>
    </source>
</reference>
<sequence length="262" mass="28778">MTHSRSRPERRWTGVLMAVAVLLVLAVAAVVSARWVARNTDLFPASTPWGPECSVWTGEVHVRLDRDQARRATTAAAVAVQGDSAPIGAPDTSDIPEPVMTLLEEGPEGDAGPSLTCRSTKNPDLEVQEGLEPSGLKPRAQRLLEGMEEHFSGLSLGGYEPGGFDTGHGDDSAHYDGRAIDVFYRPVNEDNRRAGWVMAHWLIAHAPDYEIDVIIFDDRIWSTSFPSLGWRDYEADPDNEILRHLDHVHVDVQRGQEAPEGG</sequence>
<name>A0A7X6RRJ8_9ACTN</name>
<evidence type="ECO:0000313" key="3">
    <source>
        <dbReference type="Proteomes" id="UP000553209"/>
    </source>
</evidence>
<gene>
    <name evidence="2" type="ORF">HGB44_17015</name>
</gene>
<dbReference type="AlphaFoldDB" id="A0A7X6RRJ8"/>
<dbReference type="RefSeq" id="WP_061079068.1">
    <property type="nucleotide sequence ID" value="NZ_JAAXPG010000015.1"/>
</dbReference>
<organism evidence="2 3">
    <name type="scientific">Nocardiopsis alborubida</name>
    <dbReference type="NCBI Taxonomy" id="146802"/>
    <lineage>
        <taxon>Bacteria</taxon>
        <taxon>Bacillati</taxon>
        <taxon>Actinomycetota</taxon>
        <taxon>Actinomycetes</taxon>
        <taxon>Streptosporangiales</taxon>
        <taxon>Nocardiopsidaceae</taxon>
        <taxon>Nocardiopsis</taxon>
    </lineage>
</organism>
<dbReference type="Proteomes" id="UP000553209">
    <property type="component" value="Unassembled WGS sequence"/>
</dbReference>
<accession>A0A7X6RRJ8</accession>
<evidence type="ECO:0000259" key="1">
    <source>
        <dbReference type="Pfam" id="PF26571"/>
    </source>
</evidence>
<proteinExistence type="predicted"/>
<keyword evidence="3" id="KW-1185">Reference proteome</keyword>
<dbReference type="Pfam" id="PF26571">
    <property type="entry name" value="VldE"/>
    <property type="match status" value="1"/>
</dbReference>
<comment type="caution">
    <text evidence="2">The sequence shown here is derived from an EMBL/GenBank/DDBJ whole genome shotgun (WGS) entry which is preliminary data.</text>
</comment>
<feature type="domain" description="ARB-07466-like C-terminal" evidence="1">
    <location>
        <begin position="134"/>
        <end position="235"/>
    </location>
</feature>
<evidence type="ECO:0000313" key="2">
    <source>
        <dbReference type="EMBL" id="NKY99352.1"/>
    </source>
</evidence>
<dbReference type="EMBL" id="JAAXPG010000015">
    <property type="protein sequence ID" value="NKY99352.1"/>
    <property type="molecule type" value="Genomic_DNA"/>
</dbReference>